<reference evidence="2 3" key="1">
    <citation type="submission" date="2018-08" db="EMBL/GenBank/DDBJ databases">
        <title>Pseudooceanicola sediminis CY03 in the family Rhodobacteracea.</title>
        <authorList>
            <person name="Zhang Y.-J."/>
        </authorList>
    </citation>
    <scope>NUCLEOTIDE SEQUENCE [LARGE SCALE GENOMIC DNA]</scope>
    <source>
        <strain evidence="2 3">CY03</strain>
    </source>
</reference>
<dbReference type="InterPro" id="IPR011852">
    <property type="entry name" value="TRAP_TAXI"/>
</dbReference>
<dbReference type="RefSeq" id="WP_119400377.1">
    <property type="nucleotide sequence ID" value="NZ_QWJJ01000017.1"/>
</dbReference>
<keyword evidence="1" id="KW-0732">Signal</keyword>
<dbReference type="PANTHER" id="PTHR42941:SF1">
    <property type="entry name" value="SLL1037 PROTEIN"/>
    <property type="match status" value="1"/>
</dbReference>
<comment type="caution">
    <text evidence="2">The sequence shown here is derived from an EMBL/GenBank/DDBJ whole genome shotgun (WGS) entry which is preliminary data.</text>
</comment>
<dbReference type="PANTHER" id="PTHR42941">
    <property type="entry name" value="SLL1037 PROTEIN"/>
    <property type="match status" value="1"/>
</dbReference>
<dbReference type="EMBL" id="QWJJ01000017">
    <property type="protein sequence ID" value="RII37457.1"/>
    <property type="molecule type" value="Genomic_DNA"/>
</dbReference>
<gene>
    <name evidence="2" type="ORF">DL237_17475</name>
</gene>
<dbReference type="AlphaFoldDB" id="A0A399IYC8"/>
<sequence length="331" mass="34876">MSVLSKSLRTLSATALIAAAPLAALSQTEVIIGARESGSNDYVVGAAVAATVSEGADLTGKVLTASGAGVWMPMMDYGEVDLGVTSHYEAWLGWKGKGAFNTPHDIRAVVVGGGINVGLFVPNDSPIMSRDEMAGMKMASEFSGSPAVGDYALGEIANAGLTWDDVQPIPRASLYASLREDVSEGRLDVYYASVGSGITGELDSTIGIRFLGLDTSPEALAKMREVYPALVSEVPAGPPGIREPISLTYLATYIVASAAVSDDTVYAVTKAMYEKNDDFRAINKSLGGWKSENFATADVVVPYHDGAIRYFKEAGLWSDAMQARQDVLLAE</sequence>
<evidence type="ECO:0000313" key="3">
    <source>
        <dbReference type="Proteomes" id="UP000265848"/>
    </source>
</evidence>
<feature type="chain" id="PRO_5017239158" evidence="1">
    <location>
        <begin position="27"/>
        <end position="331"/>
    </location>
</feature>
<feature type="signal peptide" evidence="1">
    <location>
        <begin position="1"/>
        <end position="26"/>
    </location>
</feature>
<protein>
    <submittedName>
        <fullName evidence="2">TAXI family TRAP transporter solute-binding subunit</fullName>
    </submittedName>
</protein>
<dbReference type="OrthoDB" id="9776669at2"/>
<evidence type="ECO:0000313" key="2">
    <source>
        <dbReference type="EMBL" id="RII37457.1"/>
    </source>
</evidence>
<proteinExistence type="predicted"/>
<dbReference type="Pfam" id="PF16868">
    <property type="entry name" value="NMT1_3"/>
    <property type="match status" value="1"/>
</dbReference>
<organism evidence="2 3">
    <name type="scientific">Pseudooceanicola sediminis</name>
    <dbReference type="NCBI Taxonomy" id="2211117"/>
    <lineage>
        <taxon>Bacteria</taxon>
        <taxon>Pseudomonadati</taxon>
        <taxon>Pseudomonadota</taxon>
        <taxon>Alphaproteobacteria</taxon>
        <taxon>Rhodobacterales</taxon>
        <taxon>Paracoccaceae</taxon>
        <taxon>Pseudooceanicola</taxon>
    </lineage>
</organism>
<accession>A0A399IYC8</accession>
<keyword evidence="3" id="KW-1185">Reference proteome</keyword>
<dbReference type="SUPFAM" id="SSF53850">
    <property type="entry name" value="Periplasmic binding protein-like II"/>
    <property type="match status" value="1"/>
</dbReference>
<name>A0A399IYC8_9RHOB</name>
<dbReference type="Gene3D" id="3.40.190.10">
    <property type="entry name" value="Periplasmic binding protein-like II"/>
    <property type="match status" value="2"/>
</dbReference>
<dbReference type="Proteomes" id="UP000265848">
    <property type="component" value="Unassembled WGS sequence"/>
</dbReference>
<evidence type="ECO:0000256" key="1">
    <source>
        <dbReference type="SAM" id="SignalP"/>
    </source>
</evidence>
<dbReference type="NCBIfam" id="TIGR02122">
    <property type="entry name" value="TRAP_TAXI"/>
    <property type="match status" value="1"/>
</dbReference>